<keyword evidence="3" id="KW-1185">Reference proteome</keyword>
<protein>
    <submittedName>
        <fullName evidence="2">Helix-turn-helix transcriptional regulator</fullName>
    </submittedName>
</protein>
<comment type="caution">
    <text evidence="2">The sequence shown here is derived from an EMBL/GenBank/DDBJ whole genome shotgun (WGS) entry which is preliminary data.</text>
</comment>
<reference evidence="3" key="1">
    <citation type="submission" date="2023-06" db="EMBL/GenBank/DDBJ databases">
        <title>Identification and characterization of horizontal gene transfer across gut microbiota members of farm animals based on homology search.</title>
        <authorList>
            <person name="Zeman M."/>
            <person name="Kubasova T."/>
            <person name="Jahodarova E."/>
            <person name="Nykrynova M."/>
            <person name="Rychlik I."/>
        </authorList>
    </citation>
    <scope>NUCLEOTIDE SEQUENCE [LARGE SCALE GENOMIC DNA]</scope>
    <source>
        <strain evidence="3">ET39</strain>
    </source>
</reference>
<dbReference type="InterPro" id="IPR010982">
    <property type="entry name" value="Lambda_DNA-bd_dom_sf"/>
</dbReference>
<feature type="domain" description="HTH cro/C1-type" evidence="1">
    <location>
        <begin position="11"/>
        <end position="65"/>
    </location>
</feature>
<dbReference type="PROSITE" id="PS50943">
    <property type="entry name" value="HTH_CROC1"/>
    <property type="match status" value="1"/>
</dbReference>
<accession>A0ABT7UD92</accession>
<dbReference type="Pfam" id="PF01381">
    <property type="entry name" value="HTH_3"/>
    <property type="match status" value="1"/>
</dbReference>
<dbReference type="Gene3D" id="1.10.260.40">
    <property type="entry name" value="lambda repressor-like DNA-binding domains"/>
    <property type="match status" value="1"/>
</dbReference>
<dbReference type="Proteomes" id="UP001529340">
    <property type="component" value="Unassembled WGS sequence"/>
</dbReference>
<proteinExistence type="predicted"/>
<evidence type="ECO:0000313" key="3">
    <source>
        <dbReference type="Proteomes" id="UP001529340"/>
    </source>
</evidence>
<organism evidence="2 3">
    <name type="scientific">Amedibacillus dolichus</name>
    <dbReference type="NCBI Taxonomy" id="31971"/>
    <lineage>
        <taxon>Bacteria</taxon>
        <taxon>Bacillati</taxon>
        <taxon>Bacillota</taxon>
        <taxon>Erysipelotrichia</taxon>
        <taxon>Erysipelotrichales</taxon>
        <taxon>Erysipelotrichaceae</taxon>
        <taxon>Amedibacillus</taxon>
    </lineage>
</organism>
<dbReference type="CDD" id="cd00093">
    <property type="entry name" value="HTH_XRE"/>
    <property type="match status" value="1"/>
</dbReference>
<reference evidence="2 3" key="3">
    <citation type="submission" date="2023-06" db="EMBL/GenBank/DDBJ databases">
        <authorList>
            <person name="Zeman M."/>
            <person name="Kubasova T."/>
            <person name="Jahodarova E."/>
            <person name="Nykrynova M."/>
            <person name="Rychlik I."/>
        </authorList>
    </citation>
    <scope>NUCLEOTIDE SEQUENCE [LARGE SCALE GENOMIC DNA]</scope>
    <source>
        <strain evidence="2 3">ET39</strain>
    </source>
</reference>
<dbReference type="RefSeq" id="WP_289608039.1">
    <property type="nucleotide sequence ID" value="NZ_JAUDCG010000034.1"/>
</dbReference>
<gene>
    <name evidence="2" type="ORF">QUV96_08085</name>
</gene>
<evidence type="ECO:0000313" key="2">
    <source>
        <dbReference type="EMBL" id="MDM8157594.1"/>
    </source>
</evidence>
<dbReference type="SUPFAM" id="SSF47413">
    <property type="entry name" value="lambda repressor-like DNA-binding domains"/>
    <property type="match status" value="1"/>
</dbReference>
<evidence type="ECO:0000259" key="1">
    <source>
        <dbReference type="PROSITE" id="PS50943"/>
    </source>
</evidence>
<sequence>MDRNENYRRVLKAGLRRRGMTQKQLGNLVGLSQHTISDYVCGKSVPAVGDAAAMAKVLSFSLDATYDLRENEGMIQPSAMEWTLLQLFQQVPPHQQKDVLEVLRWTVKIAKETDKRSPNE</sequence>
<dbReference type="SMART" id="SM00530">
    <property type="entry name" value="HTH_XRE"/>
    <property type="match status" value="1"/>
</dbReference>
<name>A0ABT7UD92_9FIRM</name>
<dbReference type="InterPro" id="IPR001387">
    <property type="entry name" value="Cro/C1-type_HTH"/>
</dbReference>
<reference evidence="2 3" key="2">
    <citation type="submission" date="2023-06" db="EMBL/GenBank/DDBJ databases">
        <title>Identification and characterization of horizontal gene transfer across gut microbiota members of farm animals based on homology search.</title>
        <authorList>
            <person name="Schwarzerova J."/>
            <person name="Nykrynova M."/>
            <person name="Jureckova K."/>
            <person name="Cejkova D."/>
            <person name="Rychlik I."/>
        </authorList>
    </citation>
    <scope>NUCLEOTIDE SEQUENCE [LARGE SCALE GENOMIC DNA]</scope>
    <source>
        <strain evidence="2 3">ET39</strain>
    </source>
</reference>
<dbReference type="EMBL" id="JAUDCG010000034">
    <property type="protein sequence ID" value="MDM8157594.1"/>
    <property type="molecule type" value="Genomic_DNA"/>
</dbReference>